<comment type="caution">
    <text evidence="1">The sequence shown here is derived from an EMBL/GenBank/DDBJ whole genome shotgun (WGS) entry which is preliminary data.</text>
</comment>
<evidence type="ECO:0000313" key="2">
    <source>
        <dbReference type="Proteomes" id="UP000615446"/>
    </source>
</evidence>
<gene>
    <name evidence="1" type="ORF">RCL2_000853500</name>
</gene>
<organism evidence="1 2">
    <name type="scientific">Rhizophagus clarus</name>
    <dbReference type="NCBI Taxonomy" id="94130"/>
    <lineage>
        <taxon>Eukaryota</taxon>
        <taxon>Fungi</taxon>
        <taxon>Fungi incertae sedis</taxon>
        <taxon>Mucoromycota</taxon>
        <taxon>Glomeromycotina</taxon>
        <taxon>Glomeromycetes</taxon>
        <taxon>Glomerales</taxon>
        <taxon>Glomeraceae</taxon>
        <taxon>Rhizophagus</taxon>
    </lineage>
</organism>
<protein>
    <submittedName>
        <fullName evidence="1">Uncharacterized protein</fullName>
    </submittedName>
</protein>
<accession>A0A8H3L8Y2</accession>
<name>A0A8H3L8Y2_9GLOM</name>
<dbReference type="OrthoDB" id="2394599at2759"/>
<reference evidence="1" key="1">
    <citation type="submission" date="2019-10" db="EMBL/GenBank/DDBJ databases">
        <title>Conservation and host-specific expression of non-tandemly repeated heterogenous ribosome RNA gene in arbuscular mycorrhizal fungi.</title>
        <authorList>
            <person name="Maeda T."/>
            <person name="Kobayashi Y."/>
            <person name="Nakagawa T."/>
            <person name="Ezawa T."/>
            <person name="Yamaguchi K."/>
            <person name="Bino T."/>
            <person name="Nishimoto Y."/>
            <person name="Shigenobu S."/>
            <person name="Kawaguchi M."/>
        </authorList>
    </citation>
    <scope>NUCLEOTIDE SEQUENCE</scope>
    <source>
        <strain evidence="1">HR1</strain>
    </source>
</reference>
<dbReference type="EMBL" id="BLAL01000054">
    <property type="protein sequence ID" value="GES81284.1"/>
    <property type="molecule type" value="Genomic_DNA"/>
</dbReference>
<dbReference type="Proteomes" id="UP000615446">
    <property type="component" value="Unassembled WGS sequence"/>
</dbReference>
<sequence>MIRSHIQCCATFSTTRFNQKLRKMSTKPTPVELDQAKRLYNDVNNYLDCLADIIQTRAQEFYEDSENSEDSDYEELSPSVSQFLNDYKEYISSLPQIHDQLVNHDSSPSTTTSSKLHKQLRRYSQFLPPDLLKLQKLCEAKLDRDVQVSPSFSTSLPTLDNTFGNNKKLLTNEASPSITLLKAQLNKYTNEQEKNRIVIRVPNYSFDEPIEEKKVVFVVKKSTAVIVAPPTVVESPKEQEPIKGEIKEKNSTIDEKSEIVEISEKVLLEKTTKKNAIDFEFLSKFLSTTKFGFSRSQLSTLIWA</sequence>
<dbReference type="AlphaFoldDB" id="A0A8H3L8Y2"/>
<evidence type="ECO:0000313" key="1">
    <source>
        <dbReference type="EMBL" id="GES81284.1"/>
    </source>
</evidence>
<proteinExistence type="predicted"/>